<reference evidence="7" key="1">
    <citation type="submission" date="2023-07" db="EMBL/GenBank/DDBJ databases">
        <authorList>
            <person name="Pelsma A.J. K."/>
        </authorList>
    </citation>
    <scope>NUCLEOTIDE SEQUENCE</scope>
</reference>
<dbReference type="HAMAP" id="MF_00182">
    <property type="entry name" value="Formyl_trans"/>
    <property type="match status" value="1"/>
</dbReference>
<name>A0AA48M2D5_9ZZZZ</name>
<dbReference type="InterPro" id="IPR037022">
    <property type="entry name" value="Formyl_trans_C_sf"/>
</dbReference>
<evidence type="ECO:0000256" key="2">
    <source>
        <dbReference type="ARBA" id="ARBA00012261"/>
    </source>
</evidence>
<organism evidence="7">
    <name type="scientific">freshwater sediment metagenome</name>
    <dbReference type="NCBI Taxonomy" id="556182"/>
    <lineage>
        <taxon>unclassified sequences</taxon>
        <taxon>metagenomes</taxon>
        <taxon>ecological metagenomes</taxon>
    </lineage>
</organism>
<dbReference type="InterPro" id="IPR005794">
    <property type="entry name" value="Fmt"/>
</dbReference>
<dbReference type="InterPro" id="IPR011034">
    <property type="entry name" value="Formyl_transferase-like_C_sf"/>
</dbReference>
<protein>
    <recommendedName>
        <fullName evidence="2">methionyl-tRNA formyltransferase</fullName>
        <ecNumber evidence="2">2.1.2.9</ecNumber>
    </recommendedName>
</protein>
<dbReference type="InterPro" id="IPR041711">
    <property type="entry name" value="Met-tRNA-FMT_N"/>
</dbReference>
<dbReference type="GO" id="GO:0004479">
    <property type="term" value="F:methionyl-tRNA formyltransferase activity"/>
    <property type="evidence" value="ECO:0007669"/>
    <property type="project" value="UniProtKB-EC"/>
</dbReference>
<feature type="domain" description="Formyl transferase N-terminal" evidence="5">
    <location>
        <begin position="1"/>
        <end position="179"/>
    </location>
</feature>
<dbReference type="NCBIfam" id="TIGR00460">
    <property type="entry name" value="fmt"/>
    <property type="match status" value="1"/>
</dbReference>
<evidence type="ECO:0000256" key="4">
    <source>
        <dbReference type="ARBA" id="ARBA00022917"/>
    </source>
</evidence>
<feature type="domain" description="Formyl transferase C-terminal" evidence="6">
    <location>
        <begin position="203"/>
        <end position="299"/>
    </location>
</feature>
<dbReference type="AlphaFoldDB" id="A0AA48M2D5"/>
<gene>
    <name evidence="7" type="primary">MTFMT/fmt</name>
    <name evidence="7" type="ORF">AMST5_03665</name>
</gene>
<dbReference type="GO" id="GO:0005829">
    <property type="term" value="C:cytosol"/>
    <property type="evidence" value="ECO:0007669"/>
    <property type="project" value="TreeGrafter"/>
</dbReference>
<dbReference type="EMBL" id="OY288114">
    <property type="protein sequence ID" value="CAJ0885978.1"/>
    <property type="molecule type" value="Genomic_DNA"/>
</dbReference>
<evidence type="ECO:0000259" key="5">
    <source>
        <dbReference type="Pfam" id="PF00551"/>
    </source>
</evidence>
<dbReference type="InterPro" id="IPR044135">
    <property type="entry name" value="Met-tRNA-FMT_C"/>
</dbReference>
<dbReference type="Pfam" id="PF00551">
    <property type="entry name" value="Formyl_trans_N"/>
    <property type="match status" value="1"/>
</dbReference>
<dbReference type="SUPFAM" id="SSF50486">
    <property type="entry name" value="FMT C-terminal domain-like"/>
    <property type="match status" value="1"/>
</dbReference>
<evidence type="ECO:0000313" key="7">
    <source>
        <dbReference type="EMBL" id="CAJ0885978.1"/>
    </source>
</evidence>
<evidence type="ECO:0000256" key="3">
    <source>
        <dbReference type="ARBA" id="ARBA00022679"/>
    </source>
</evidence>
<proteinExistence type="inferred from homology"/>
<evidence type="ECO:0000259" key="6">
    <source>
        <dbReference type="Pfam" id="PF02911"/>
    </source>
</evidence>
<accession>A0AA48M2D5</accession>
<dbReference type="Pfam" id="PF02911">
    <property type="entry name" value="Formyl_trans_C"/>
    <property type="match status" value="1"/>
</dbReference>
<dbReference type="CDD" id="cd08704">
    <property type="entry name" value="Met_tRNA_FMT_C"/>
    <property type="match status" value="1"/>
</dbReference>
<dbReference type="InterPro" id="IPR002376">
    <property type="entry name" value="Formyl_transf_N"/>
</dbReference>
<dbReference type="EC" id="2.1.2.9" evidence="2"/>
<dbReference type="InterPro" id="IPR036477">
    <property type="entry name" value="Formyl_transf_N_sf"/>
</dbReference>
<dbReference type="PANTHER" id="PTHR11138:SF5">
    <property type="entry name" value="METHIONYL-TRNA FORMYLTRANSFERASE, MITOCHONDRIAL"/>
    <property type="match status" value="1"/>
</dbReference>
<dbReference type="PANTHER" id="PTHR11138">
    <property type="entry name" value="METHIONYL-TRNA FORMYLTRANSFERASE"/>
    <property type="match status" value="1"/>
</dbReference>
<dbReference type="Gene3D" id="3.40.50.170">
    <property type="entry name" value="Formyl transferase, N-terminal domain"/>
    <property type="match status" value="1"/>
</dbReference>
<dbReference type="SUPFAM" id="SSF53328">
    <property type="entry name" value="Formyltransferase"/>
    <property type="match status" value="1"/>
</dbReference>
<dbReference type="CDD" id="cd08646">
    <property type="entry name" value="FMT_core_Met-tRNA-FMT_N"/>
    <property type="match status" value="1"/>
</dbReference>
<sequence>MRVIFIGTPDFATALLKELCARGHEIAAVYSQPPRPAGRGMSEKKSSVHQFAESRGLPVRTPKSLRGASEVEAFAALGAEVAVVAAYGLLLPQAILDAPKHGCLNLHGSLLPRWRGAAPIQRAIMAGDAESGVEVMKMDAGLDTGPVALTARTSIGPDMTAGELHDRLAELGPPLMADALDLLARGELIFTPQREEGACYAAKIDKAEARIDWRRPASELHNHVRGLTPFPGAFFEGDLGHGVERVKVLRTAVEDGRGAPGTILDDAGLIACGEGALRLLRVQRAGKGEMGIEEFLRGRRLSKGAVLG</sequence>
<dbReference type="Gene3D" id="3.10.25.10">
    <property type="entry name" value="Formyl transferase, C-terminal domain"/>
    <property type="match status" value="1"/>
</dbReference>
<keyword evidence="4" id="KW-0648">Protein biosynthesis</keyword>
<dbReference type="InterPro" id="IPR005793">
    <property type="entry name" value="Formyl_trans_C"/>
</dbReference>
<keyword evidence="3 7" id="KW-0808">Transferase</keyword>
<evidence type="ECO:0000256" key="1">
    <source>
        <dbReference type="ARBA" id="ARBA00010699"/>
    </source>
</evidence>
<comment type="similarity">
    <text evidence="1">Belongs to the Fmt family.</text>
</comment>